<gene>
    <name evidence="1" type="ORF">IPO85_03305</name>
</gene>
<proteinExistence type="predicted"/>
<dbReference type="EMBL" id="JADKFW010000004">
    <property type="protein sequence ID" value="MBK9716542.1"/>
    <property type="molecule type" value="Genomic_DNA"/>
</dbReference>
<dbReference type="AlphaFoldDB" id="A0A9D7S7F4"/>
<organism evidence="1 2">
    <name type="scientific">Candidatus Defluviibacterium haderslevense</name>
    <dbReference type="NCBI Taxonomy" id="2981993"/>
    <lineage>
        <taxon>Bacteria</taxon>
        <taxon>Pseudomonadati</taxon>
        <taxon>Bacteroidota</taxon>
        <taxon>Saprospiria</taxon>
        <taxon>Saprospirales</taxon>
        <taxon>Saprospiraceae</taxon>
        <taxon>Candidatus Defluviibacterium</taxon>
    </lineage>
</organism>
<protein>
    <recommendedName>
        <fullName evidence="3">AraC family transcriptional regulator</fullName>
    </recommendedName>
</protein>
<reference evidence="1 2" key="1">
    <citation type="submission" date="2020-10" db="EMBL/GenBank/DDBJ databases">
        <title>Connecting structure to function with the recovery of over 1000 high-quality activated sludge metagenome-assembled genomes encoding full-length rRNA genes using long-read sequencing.</title>
        <authorList>
            <person name="Singleton C.M."/>
            <person name="Petriglieri F."/>
            <person name="Kristensen J.M."/>
            <person name="Kirkegaard R.H."/>
            <person name="Michaelsen T.Y."/>
            <person name="Andersen M.H."/>
            <person name="Karst S.M."/>
            <person name="Dueholm M.S."/>
            <person name="Nielsen P.H."/>
            <person name="Albertsen M."/>
        </authorList>
    </citation>
    <scope>NUCLEOTIDE SEQUENCE [LARGE SCALE GENOMIC DNA]</scope>
    <source>
        <strain evidence="1">Ribe_18-Q3-R11-54_BAT3C.373</strain>
    </source>
</reference>
<name>A0A9D7S7F4_9BACT</name>
<accession>A0A9D7S7F4</accession>
<evidence type="ECO:0000313" key="2">
    <source>
        <dbReference type="Proteomes" id="UP000808349"/>
    </source>
</evidence>
<dbReference type="Proteomes" id="UP000808349">
    <property type="component" value="Unassembled WGS sequence"/>
</dbReference>
<evidence type="ECO:0008006" key="3">
    <source>
        <dbReference type="Google" id="ProtNLM"/>
    </source>
</evidence>
<evidence type="ECO:0000313" key="1">
    <source>
        <dbReference type="EMBL" id="MBK9716542.1"/>
    </source>
</evidence>
<sequence>MEYGRRWFNIVLVFGGGILQCSGDTFRVKDNAIVFTNPFTPFGWDERNKITKGYYCIFNDAFLKKDKRIIDFTPFKTNSTPFFELSKKEAGVAESLFKRMFEEINTDYIYKYDIAKMLVEELLHLTMKSKSFKMENKTTQSAAQRLTIQFLELLERQFPIDESQQIVKLRSASEFAEKLNIHVNHLNRAVKETTEKTTSEIIAERILQELKSCCDKVPGMFQRLLIH</sequence>
<comment type="caution">
    <text evidence="1">The sequence shown here is derived from an EMBL/GenBank/DDBJ whole genome shotgun (WGS) entry which is preliminary data.</text>
</comment>